<gene>
    <name evidence="1" type="ORF">TQ39_03305</name>
</gene>
<dbReference type="Proteomes" id="UP000032483">
    <property type="component" value="Unassembled WGS sequence"/>
</dbReference>
<dbReference type="EMBL" id="JXXK01000002">
    <property type="protein sequence ID" value="KJF41234.1"/>
    <property type="molecule type" value="Genomic_DNA"/>
</dbReference>
<reference evidence="1" key="1">
    <citation type="submission" date="2015-02" db="EMBL/GenBank/DDBJ databases">
        <title>A novel member of the family Ruminococcaceae isolated from human feces.</title>
        <authorList>
            <person name="Shkoporov A.N."/>
            <person name="Chaplin A.V."/>
            <person name="Motuzova O.V."/>
            <person name="Kafarskaia L.I."/>
            <person name="Khokhlova E.V."/>
            <person name="Efimov B.A."/>
        </authorList>
    </citation>
    <scope>NUCLEOTIDE SEQUENCE [LARGE SCALE GENOMIC DNA]</scope>
    <source>
        <strain evidence="1">585-1</strain>
    </source>
</reference>
<proteinExistence type="predicted"/>
<organism evidence="1 2">
    <name type="scientific">Ruthenibacterium lactatiformans</name>
    <dbReference type="NCBI Taxonomy" id="1550024"/>
    <lineage>
        <taxon>Bacteria</taxon>
        <taxon>Bacillati</taxon>
        <taxon>Bacillota</taxon>
        <taxon>Clostridia</taxon>
        <taxon>Eubacteriales</taxon>
        <taxon>Oscillospiraceae</taxon>
        <taxon>Ruthenibacterium</taxon>
    </lineage>
</organism>
<keyword evidence="2" id="KW-1185">Reference proteome</keyword>
<evidence type="ECO:0000313" key="2">
    <source>
        <dbReference type="Proteomes" id="UP000032483"/>
    </source>
</evidence>
<dbReference type="GeneID" id="42855662"/>
<accession>A0A0D8J3B3</accession>
<evidence type="ECO:0000313" key="1">
    <source>
        <dbReference type="EMBL" id="KJF41234.1"/>
    </source>
</evidence>
<name>A0A0D8J3B3_9FIRM</name>
<comment type="caution">
    <text evidence="1">The sequence shown here is derived from an EMBL/GenBank/DDBJ whole genome shotgun (WGS) entry which is preliminary data.</text>
</comment>
<dbReference type="RefSeq" id="WP_050004548.1">
    <property type="nucleotide sequence ID" value="NZ_JAFHCJ010000005.1"/>
</dbReference>
<protein>
    <submittedName>
        <fullName evidence="1">Uncharacterized protein</fullName>
    </submittedName>
</protein>
<dbReference type="AlphaFoldDB" id="A0A0D8J3B3"/>
<sequence length="121" mass="13664">MLYDVGVTRNLCGHVLIEADSADEAEKIAYDRYIKQGRELPDMDECDELSFCAEEAGVNVAKLSVLEFANMLSHGREGEWGPRGLFYVEDGDKIVAVDNRDGYAFTEEFDTFEDAVNWLLE</sequence>